<protein>
    <submittedName>
        <fullName evidence="1">Uncharacterized protein</fullName>
    </submittedName>
</protein>
<name>A0A645CM41_9ZZZZ</name>
<proteinExistence type="predicted"/>
<evidence type="ECO:0000313" key="1">
    <source>
        <dbReference type="EMBL" id="MPM77954.1"/>
    </source>
</evidence>
<dbReference type="AlphaFoldDB" id="A0A645CM41"/>
<sequence length="394" mass="43697">MTTVDGAQAPPDRIAKRMAASVNTVGEHVLIGRKAAEVAASQGSYERIVKEVFDRILVGYTVETVTIKPGVETDVVLELAPWGEVVREVDLEVDYGSNSPELVTLIKSDMGDVEDRVNNVLIGLPVDAVDWAGGVSKTIIQEIMAEQLPEFRTNFEVESGVRTVVKLSLVPAGATIQDVHVSLVSHTIPNVMLSGIETVFDDSAKSLAGLPVAFVERHRDYFTEKFRVAASRHHMARNYGLTLVPSITPGTDTLVNVRAETTKYNIWLEGYLDVGRNEHDNTSARLHAGKYISSRDEAYVEVNFFPSSVSWKFMPGWTHRIGSDTFVGVKYNSSDNEAVLTLNQTIAPNWSLRAERRTIAGINEVGLRYRMHDHLSAEYIFTDEESWLRLVGHL</sequence>
<reference evidence="1" key="1">
    <citation type="submission" date="2019-08" db="EMBL/GenBank/DDBJ databases">
        <authorList>
            <person name="Kucharzyk K."/>
            <person name="Murdoch R.W."/>
            <person name="Higgins S."/>
            <person name="Loffler F."/>
        </authorList>
    </citation>
    <scope>NUCLEOTIDE SEQUENCE</scope>
</reference>
<dbReference type="EMBL" id="VSSQ01028292">
    <property type="protein sequence ID" value="MPM77954.1"/>
    <property type="molecule type" value="Genomic_DNA"/>
</dbReference>
<gene>
    <name evidence="1" type="ORF">SDC9_124964</name>
</gene>
<organism evidence="1">
    <name type="scientific">bioreactor metagenome</name>
    <dbReference type="NCBI Taxonomy" id="1076179"/>
    <lineage>
        <taxon>unclassified sequences</taxon>
        <taxon>metagenomes</taxon>
        <taxon>ecological metagenomes</taxon>
    </lineage>
</organism>
<comment type="caution">
    <text evidence="1">The sequence shown here is derived from an EMBL/GenBank/DDBJ whole genome shotgun (WGS) entry which is preliminary data.</text>
</comment>
<accession>A0A645CM41</accession>